<protein>
    <submittedName>
        <fullName evidence="1">Uncharacterized protein</fullName>
    </submittedName>
</protein>
<dbReference type="Proteomes" id="UP001176468">
    <property type="component" value="Unassembled WGS sequence"/>
</dbReference>
<comment type="caution">
    <text evidence="1">The sequence shown here is derived from an EMBL/GenBank/DDBJ whole genome shotgun (WGS) entry which is preliminary data.</text>
</comment>
<evidence type="ECO:0000313" key="1">
    <source>
        <dbReference type="EMBL" id="MDO7843454.1"/>
    </source>
</evidence>
<gene>
    <name evidence="1" type="ORF">Q5H94_14050</name>
</gene>
<name>A0ABT9A268_9SPHN</name>
<reference evidence="1" key="1">
    <citation type="submission" date="2023-07" db="EMBL/GenBank/DDBJ databases">
        <authorList>
            <person name="Kim M.K."/>
        </authorList>
    </citation>
    <scope>NUCLEOTIDE SEQUENCE</scope>
    <source>
        <strain evidence="1">CA1-15</strain>
    </source>
</reference>
<organism evidence="1 2">
    <name type="scientific">Sphingomonas immobilis</name>
    <dbReference type="NCBI Taxonomy" id="3063997"/>
    <lineage>
        <taxon>Bacteria</taxon>
        <taxon>Pseudomonadati</taxon>
        <taxon>Pseudomonadota</taxon>
        <taxon>Alphaproteobacteria</taxon>
        <taxon>Sphingomonadales</taxon>
        <taxon>Sphingomonadaceae</taxon>
        <taxon>Sphingomonas</taxon>
    </lineage>
</organism>
<keyword evidence="2" id="KW-1185">Reference proteome</keyword>
<dbReference type="RefSeq" id="WP_304561905.1">
    <property type="nucleotide sequence ID" value="NZ_JAUQSZ010000009.1"/>
</dbReference>
<dbReference type="EMBL" id="JAUQSZ010000009">
    <property type="protein sequence ID" value="MDO7843454.1"/>
    <property type="molecule type" value="Genomic_DNA"/>
</dbReference>
<evidence type="ECO:0000313" key="2">
    <source>
        <dbReference type="Proteomes" id="UP001176468"/>
    </source>
</evidence>
<accession>A0ABT9A268</accession>
<proteinExistence type="predicted"/>
<sequence length="90" mass="9175">MIRINGTDLKTSRPSNLDEQLIAATGCSSSEIGTVLAGGPDLAARALRPFIDPETLPGGQLAAAIAADGDALLAIRKLYDDAPASKAEGK</sequence>